<keyword evidence="5" id="KW-0285">Flavoprotein</keyword>
<dbReference type="PANTHER" id="PTHR11780">
    <property type="entry name" value="NADH-UBIQUINONE OXIDOREDUCTASE FLAVOPROTEIN 1 NDUFV1"/>
    <property type="match status" value="1"/>
</dbReference>
<dbReference type="SUPFAM" id="SSF142984">
    <property type="entry name" value="Nqo1 middle domain-like"/>
    <property type="match status" value="1"/>
</dbReference>
<reference evidence="11" key="1">
    <citation type="submission" date="2022-03" db="EMBL/GenBank/DDBJ databases">
        <authorList>
            <person name="Santos J.D.N."/>
            <person name="Kallscheuer N."/>
            <person name="Jogler C."/>
            <person name="Lage O.M."/>
        </authorList>
    </citation>
    <scope>NUCLEOTIDE SEQUENCE</scope>
    <source>
        <strain evidence="11">M600PL45_2</strain>
    </source>
</reference>
<dbReference type="SUPFAM" id="SSF140490">
    <property type="entry name" value="Nqo1C-terminal domain-like"/>
    <property type="match status" value="1"/>
</dbReference>
<dbReference type="Pfam" id="PF01512">
    <property type="entry name" value="Complex1_51K"/>
    <property type="match status" value="1"/>
</dbReference>
<comment type="similarity">
    <text evidence="3">Belongs to the complex I 51 kDa subunit family.</text>
</comment>
<evidence type="ECO:0000259" key="10">
    <source>
        <dbReference type="SMART" id="SM00928"/>
    </source>
</evidence>
<dbReference type="PANTHER" id="PTHR11780:SF10">
    <property type="entry name" value="NADH DEHYDROGENASE [UBIQUINONE] FLAVOPROTEIN 1, MITOCHONDRIAL"/>
    <property type="match status" value="1"/>
</dbReference>
<dbReference type="InterPro" id="IPR037207">
    <property type="entry name" value="Nuop51_4Fe4S-bd_sf"/>
</dbReference>
<evidence type="ECO:0000256" key="7">
    <source>
        <dbReference type="ARBA" id="ARBA00022723"/>
    </source>
</evidence>
<evidence type="ECO:0000256" key="2">
    <source>
        <dbReference type="ARBA" id="ARBA00001966"/>
    </source>
</evidence>
<gene>
    <name evidence="11" type="ORF">MMA15_01470</name>
</gene>
<dbReference type="SMART" id="SM00928">
    <property type="entry name" value="NADH_4Fe-4S"/>
    <property type="match status" value="1"/>
</dbReference>
<proteinExistence type="inferred from homology"/>
<reference evidence="11" key="2">
    <citation type="journal article" date="2023" name="Int. J. Syst. Evol. Microbiol.">
        <title>Streptomyces marispadix sp. nov., isolated from marine beach sediment of the Northern Coast of Portugal.</title>
        <authorList>
            <person name="dos Santos J.D.N."/>
            <person name="Vitorino I.R."/>
            <person name="Kallscheuer N."/>
            <person name="Srivastava A."/>
            <person name="Krautwurst S."/>
            <person name="Marz M."/>
            <person name="Jogler C."/>
            <person name="Lobo Da Cunha A."/>
            <person name="Catita J."/>
            <person name="Goncalves H."/>
            <person name="Gonzalez I."/>
            <person name="Reyes F."/>
            <person name="Lage O.M."/>
        </authorList>
    </citation>
    <scope>NUCLEOTIDE SEQUENCE</scope>
    <source>
        <strain evidence="11">M600PL45_2</strain>
    </source>
</reference>
<dbReference type="EMBL" id="JAKWJU010000002">
    <property type="protein sequence ID" value="MCH6159137.1"/>
    <property type="molecule type" value="Genomic_DNA"/>
</dbReference>
<comment type="cofactor">
    <cofactor evidence="2">
        <name>[4Fe-4S] cluster</name>
        <dbReference type="ChEBI" id="CHEBI:49883"/>
    </cofactor>
</comment>
<keyword evidence="9" id="KW-0411">Iron-sulfur</keyword>
<dbReference type="RefSeq" id="WP_241057120.1">
    <property type="nucleotide sequence ID" value="NZ_JAKWJU010000002.1"/>
</dbReference>
<evidence type="ECO:0000256" key="8">
    <source>
        <dbReference type="ARBA" id="ARBA00023004"/>
    </source>
</evidence>
<dbReference type="Gene3D" id="1.20.1440.230">
    <property type="entry name" value="NADH-ubiquinone oxidoreductase 51kDa subunit, iron-sulphur binding domain"/>
    <property type="match status" value="1"/>
</dbReference>
<dbReference type="InterPro" id="IPR011538">
    <property type="entry name" value="Nuo51_FMN-bd"/>
</dbReference>
<keyword evidence="7" id="KW-0479">Metal-binding</keyword>
<comment type="caution">
    <text evidence="11">The sequence shown here is derived from an EMBL/GenBank/DDBJ whole genome shotgun (WGS) entry which is preliminary data.</text>
</comment>
<evidence type="ECO:0000256" key="4">
    <source>
        <dbReference type="ARBA" id="ARBA00022485"/>
    </source>
</evidence>
<keyword evidence="4" id="KW-0004">4Fe-4S</keyword>
<dbReference type="Pfam" id="PF10589">
    <property type="entry name" value="NADH_4Fe-4S"/>
    <property type="match status" value="1"/>
</dbReference>
<evidence type="ECO:0000256" key="3">
    <source>
        <dbReference type="ARBA" id="ARBA00007523"/>
    </source>
</evidence>
<organism evidence="11 12">
    <name type="scientific">Streptomyces marispadix</name>
    <dbReference type="NCBI Taxonomy" id="2922868"/>
    <lineage>
        <taxon>Bacteria</taxon>
        <taxon>Bacillati</taxon>
        <taxon>Actinomycetota</taxon>
        <taxon>Actinomycetes</taxon>
        <taxon>Kitasatosporales</taxon>
        <taxon>Streptomycetaceae</taxon>
        <taxon>Streptomyces</taxon>
    </lineage>
</organism>
<name>A0ABS9SS81_9ACTN</name>
<dbReference type="SUPFAM" id="SSF142019">
    <property type="entry name" value="Nqo1 FMN-binding domain-like"/>
    <property type="match status" value="1"/>
</dbReference>
<evidence type="ECO:0000313" key="12">
    <source>
        <dbReference type="Proteomes" id="UP001166784"/>
    </source>
</evidence>
<dbReference type="InterPro" id="IPR050837">
    <property type="entry name" value="ComplexI_51kDa_subunit"/>
</dbReference>
<keyword evidence="12" id="KW-1185">Reference proteome</keyword>
<evidence type="ECO:0000256" key="5">
    <source>
        <dbReference type="ARBA" id="ARBA00022630"/>
    </source>
</evidence>
<dbReference type="InterPro" id="IPR019575">
    <property type="entry name" value="Nuop51_4Fe4S-bd"/>
</dbReference>
<dbReference type="Proteomes" id="UP001166784">
    <property type="component" value="Unassembled WGS sequence"/>
</dbReference>
<dbReference type="Gene3D" id="3.40.50.11540">
    <property type="entry name" value="NADH-ubiquinone oxidoreductase 51kDa subunit"/>
    <property type="match status" value="1"/>
</dbReference>
<dbReference type="InterPro" id="IPR037225">
    <property type="entry name" value="Nuo51_FMN-bd_sf"/>
</dbReference>
<protein>
    <submittedName>
        <fullName evidence="11">Ferredoxin</fullName>
    </submittedName>
</protein>
<dbReference type="Gene3D" id="3.10.20.600">
    <property type="match status" value="1"/>
</dbReference>
<comment type="cofactor">
    <cofactor evidence="1">
        <name>FMN</name>
        <dbReference type="ChEBI" id="CHEBI:58210"/>
    </cofactor>
</comment>
<evidence type="ECO:0000256" key="6">
    <source>
        <dbReference type="ARBA" id="ARBA00022643"/>
    </source>
</evidence>
<keyword evidence="6" id="KW-0288">FMN</keyword>
<dbReference type="SUPFAM" id="SSF54862">
    <property type="entry name" value="4Fe-4S ferredoxins"/>
    <property type="match status" value="1"/>
</dbReference>
<dbReference type="Pfam" id="PF13459">
    <property type="entry name" value="Fer4_15"/>
    <property type="match status" value="1"/>
</dbReference>
<evidence type="ECO:0000256" key="1">
    <source>
        <dbReference type="ARBA" id="ARBA00001917"/>
    </source>
</evidence>
<evidence type="ECO:0000313" key="11">
    <source>
        <dbReference type="EMBL" id="MCH6159137.1"/>
    </source>
</evidence>
<dbReference type="Gene3D" id="3.30.70.20">
    <property type="match status" value="1"/>
</dbReference>
<keyword evidence="8" id="KW-0408">Iron</keyword>
<feature type="domain" description="NADH-ubiquinone oxidoreductase 51kDa subunit iron-sulphur binding" evidence="10">
    <location>
        <begin position="332"/>
        <end position="373"/>
    </location>
</feature>
<sequence length="524" mass="54881">MTSVVPSPVSASNADAVPSLASFGPPRLLAGLGTGAGWTRRLERVGHLTVHGTMPEMRLEELVDLAENIDLRGRGGAGFPFARKLKAVIESAHRRQQARAAVVVNGSEGEPSCLKDTALLLFSPHLVLDGAMLCARALNSDEVNVAVTRPDVERSVRDAVAERGPGGPRIRVVRMPERFVTGESSSLVSGLNQLPVLPSGNGVRASDAGVDGLPTLLSNTETFAQLAVGARLGALDFRNVGLPTEPGTVLLTVGGDKVVETPTGAPLPYILGLCGIDPGQGVLIGGYHGKFLERDQCWQARISRDALDALGATLGAGAVLPLPEGTCPVGEVELVARWMADESAGQCGPCFVGLPALADTVAWAADGGGREALNAIKARTKAVKKRGACNHPDGTARLVDSAMKTFAEDFEAHALGSGCGRPVFGCLAVPEEVQLAAGYRPPERPDAPKHGAPQLEGRKQKRLVVDWTLCQGHGLCAGVVPDMIELDIDGYPTGASAAIHPHTQKQAQRAVRRCPALALRIEER</sequence>
<evidence type="ECO:0000256" key="9">
    <source>
        <dbReference type="ARBA" id="ARBA00023014"/>
    </source>
</evidence>
<accession>A0ABS9SS81</accession>